<evidence type="ECO:0000313" key="1">
    <source>
        <dbReference type="EMBL" id="CAB4263305.1"/>
    </source>
</evidence>
<proteinExistence type="predicted"/>
<dbReference type="EMBL" id="CAEKDK010000001">
    <property type="protein sequence ID" value="CAB4263305.1"/>
    <property type="molecule type" value="Genomic_DNA"/>
</dbReference>
<accession>A0A6J5TK01</accession>
<evidence type="ECO:0000313" key="2">
    <source>
        <dbReference type="Proteomes" id="UP000507222"/>
    </source>
</evidence>
<organism evidence="1 2">
    <name type="scientific">Prunus armeniaca</name>
    <name type="common">Apricot</name>
    <name type="synonym">Armeniaca vulgaris</name>
    <dbReference type="NCBI Taxonomy" id="36596"/>
    <lineage>
        <taxon>Eukaryota</taxon>
        <taxon>Viridiplantae</taxon>
        <taxon>Streptophyta</taxon>
        <taxon>Embryophyta</taxon>
        <taxon>Tracheophyta</taxon>
        <taxon>Spermatophyta</taxon>
        <taxon>Magnoliopsida</taxon>
        <taxon>eudicotyledons</taxon>
        <taxon>Gunneridae</taxon>
        <taxon>Pentapetalae</taxon>
        <taxon>rosids</taxon>
        <taxon>fabids</taxon>
        <taxon>Rosales</taxon>
        <taxon>Rosaceae</taxon>
        <taxon>Amygdaloideae</taxon>
        <taxon>Amygdaleae</taxon>
        <taxon>Prunus</taxon>
    </lineage>
</organism>
<dbReference type="AlphaFoldDB" id="A0A6J5TK01"/>
<gene>
    <name evidence="1" type="ORF">CURHAP_LOCUS3439</name>
</gene>
<reference evidence="1 2" key="1">
    <citation type="submission" date="2020-05" db="EMBL/GenBank/DDBJ databases">
        <authorList>
            <person name="Campoy J."/>
            <person name="Schneeberger K."/>
            <person name="Spophaly S."/>
        </authorList>
    </citation>
    <scope>NUCLEOTIDE SEQUENCE [LARGE SCALE GENOMIC DNA]</scope>
    <source>
        <strain evidence="1">PruArmRojPasFocal</strain>
    </source>
</reference>
<name>A0A6J5TK01_PRUAR</name>
<dbReference type="Proteomes" id="UP000507222">
    <property type="component" value="Unassembled WGS sequence"/>
</dbReference>
<sequence>MEFTHFFFIIRVESGIDRLATSRVQAPPGTHIWALIPG</sequence>
<protein>
    <submittedName>
        <fullName evidence="1">Uncharacterized protein</fullName>
    </submittedName>
</protein>